<dbReference type="GeneID" id="8740775"/>
<gene>
    <name evidence="3" type="ordered locus">Htur_0212</name>
</gene>
<dbReference type="AlphaFoldDB" id="D2RU44"/>
<organism evidence="3 4">
    <name type="scientific">Haloterrigena turkmenica (strain ATCC 51198 / DSM 5511 / JCM 9101 / NCIMB 13204 / VKM B-1734 / 4k)</name>
    <name type="common">Halococcus turkmenicus</name>
    <dbReference type="NCBI Taxonomy" id="543526"/>
    <lineage>
        <taxon>Archaea</taxon>
        <taxon>Methanobacteriati</taxon>
        <taxon>Methanobacteriota</taxon>
        <taxon>Stenosarchaea group</taxon>
        <taxon>Halobacteria</taxon>
        <taxon>Halobacteriales</taxon>
        <taxon>Natrialbaceae</taxon>
        <taxon>Haloterrigena</taxon>
    </lineage>
</organism>
<name>D2RU44_HALTV</name>
<evidence type="ECO:0000313" key="3">
    <source>
        <dbReference type="EMBL" id="ADB59113.1"/>
    </source>
</evidence>
<dbReference type="Proteomes" id="UP000001903">
    <property type="component" value="Chromosome"/>
</dbReference>
<dbReference type="OrthoDB" id="221929at2157"/>
<dbReference type="HOGENOM" id="CLU_159738_3_0_2"/>
<dbReference type="RefSeq" id="WP_012941441.1">
    <property type="nucleotide sequence ID" value="NC_013743.1"/>
</dbReference>
<dbReference type="eggNOG" id="arCOG08928">
    <property type="taxonomic scope" value="Archaea"/>
</dbReference>
<feature type="domain" description="Halobacterial output" evidence="2">
    <location>
        <begin position="13"/>
        <end position="76"/>
    </location>
</feature>
<dbReference type="EMBL" id="CP001860">
    <property type="protein sequence ID" value="ADB59113.1"/>
    <property type="molecule type" value="Genomic_DNA"/>
</dbReference>
<dbReference type="KEGG" id="htu:Htur_0212"/>
<dbReference type="Pfam" id="PF18545">
    <property type="entry name" value="HalOD1"/>
    <property type="match status" value="1"/>
</dbReference>
<evidence type="ECO:0000259" key="2">
    <source>
        <dbReference type="Pfam" id="PF18545"/>
    </source>
</evidence>
<evidence type="ECO:0000313" key="4">
    <source>
        <dbReference type="Proteomes" id="UP000001903"/>
    </source>
</evidence>
<sequence length="109" mass="11570">MIVHSLSTDARPSDSVTEAIVDAVSDIERCDPLTLPPLWDVIDPEALDELFAPTRRGRPRTGHVGFVYAGYEVTVAVDVLGSEAPASQSEAAASDDGDETISVSLESLE</sequence>
<reference evidence="3 4" key="1">
    <citation type="journal article" date="2010" name="Stand. Genomic Sci.">
        <title>Complete genome sequence of Haloterrigena turkmenica type strain (4k).</title>
        <authorList>
            <person name="Saunders E."/>
            <person name="Tindall B.J."/>
            <person name="Fahnrich R."/>
            <person name="Lapidus A."/>
            <person name="Copeland A."/>
            <person name="Del Rio T.G."/>
            <person name="Lucas S."/>
            <person name="Chen F."/>
            <person name="Tice H."/>
            <person name="Cheng J.F."/>
            <person name="Han C."/>
            <person name="Detter J.C."/>
            <person name="Bruce D."/>
            <person name="Goodwin L."/>
            <person name="Chain P."/>
            <person name="Pitluck S."/>
            <person name="Pati A."/>
            <person name="Ivanova N."/>
            <person name="Mavromatis K."/>
            <person name="Chen A."/>
            <person name="Palaniappan K."/>
            <person name="Land M."/>
            <person name="Hauser L."/>
            <person name="Chang Y.J."/>
            <person name="Jeffries C.D."/>
            <person name="Brettin T."/>
            <person name="Rohde M."/>
            <person name="Goker M."/>
            <person name="Bristow J."/>
            <person name="Eisen J.A."/>
            <person name="Markowitz V."/>
            <person name="Hugenholtz P."/>
            <person name="Klenk H.P."/>
            <person name="Kyrpides N.C."/>
        </authorList>
    </citation>
    <scope>NUCLEOTIDE SEQUENCE [LARGE SCALE GENOMIC DNA]</scope>
    <source>
        <strain evidence="4">ATCC 51198 / DSM 5511 / JCM 9101 / NCIMB 13204 / VKM B-1734 / 4k</strain>
    </source>
</reference>
<proteinExistence type="predicted"/>
<dbReference type="InterPro" id="IPR040624">
    <property type="entry name" value="HalOD1"/>
</dbReference>
<protein>
    <recommendedName>
        <fullName evidence="2">Halobacterial output domain-containing protein</fullName>
    </recommendedName>
</protein>
<accession>D2RU44</accession>
<feature type="region of interest" description="Disordered" evidence="1">
    <location>
        <begin position="85"/>
        <end position="109"/>
    </location>
</feature>
<evidence type="ECO:0000256" key="1">
    <source>
        <dbReference type="SAM" id="MobiDB-lite"/>
    </source>
</evidence>
<keyword evidence="4" id="KW-1185">Reference proteome</keyword>